<keyword evidence="2" id="KW-1185">Reference proteome</keyword>
<reference evidence="1 2" key="2">
    <citation type="journal article" date="2016" name="Microb. Ecol.">
        <title>Genome Characteristics of a Novel Type I Methanotroph (Sn10-6) Isolated from a Flooded Indian Rice Field.</title>
        <authorList>
            <person name="Rahalkar M.C."/>
            <person name="Pandit P.S."/>
            <person name="Dhakephalkar P.K."/>
            <person name="Pore S."/>
            <person name="Arora P."/>
            <person name="Kapse N."/>
        </authorList>
    </citation>
    <scope>NUCLEOTIDE SEQUENCE [LARGE SCALE GENOMIC DNA]</scope>
    <source>
        <strain evidence="1 2">Sn10-6</strain>
    </source>
</reference>
<gene>
    <name evidence="1" type="ORF">VZ94_08165</name>
</gene>
<dbReference type="Proteomes" id="UP000033684">
    <property type="component" value="Unassembled WGS sequence"/>
</dbReference>
<evidence type="ECO:0000313" key="2">
    <source>
        <dbReference type="Proteomes" id="UP000033684"/>
    </source>
</evidence>
<organism evidence="1 2">
    <name type="scientific">Methylocucumis oryzae</name>
    <dbReference type="NCBI Taxonomy" id="1632867"/>
    <lineage>
        <taxon>Bacteria</taxon>
        <taxon>Pseudomonadati</taxon>
        <taxon>Pseudomonadota</taxon>
        <taxon>Gammaproteobacteria</taxon>
        <taxon>Methylococcales</taxon>
        <taxon>Methylococcaceae</taxon>
        <taxon>Methylocucumis</taxon>
    </lineage>
</organism>
<proteinExistence type="predicted"/>
<dbReference type="AlphaFoldDB" id="A0A0F3IMZ5"/>
<sequence length="225" mass="25627">MDALGFDDDDECAKGILHKFYSKMIQVSSGITTMSMLNRHQLLFSPDTYGAYFALGYIARDRGQVINKREKQLFALFFDIFIADFKQKLRCSEQSGLLPILALEAFKARELACIKTCFDLKQAGLPITRNHIVSALYFNNQPNPSAEALKKALDKVDYDFKKVKARVFNGLETTDDQSIQQLYADFSWSHVIELFKLFAFSGFYPDASGKYISNVQLKMGEWAPH</sequence>
<accession>A0A0F3IMZ5</accession>
<evidence type="ECO:0000313" key="1">
    <source>
        <dbReference type="EMBL" id="KJV06924.1"/>
    </source>
</evidence>
<dbReference type="EMBL" id="LAJX01000075">
    <property type="protein sequence ID" value="KJV06924.1"/>
    <property type="molecule type" value="Genomic_DNA"/>
</dbReference>
<name>A0A0F3IMZ5_9GAMM</name>
<reference evidence="2" key="1">
    <citation type="submission" date="2015-03" db="EMBL/GenBank/DDBJ databases">
        <title>Draft genome sequence of a novel methanotroph (Sn10-6) isolated from flooded ricefield rhizosphere in India.</title>
        <authorList>
            <person name="Pandit P.S."/>
            <person name="Pore S.D."/>
            <person name="Arora P."/>
            <person name="Kapse N.G."/>
            <person name="Dhakephalkar P.K."/>
            <person name="Rahalkar M.C."/>
        </authorList>
    </citation>
    <scope>NUCLEOTIDE SEQUENCE [LARGE SCALE GENOMIC DNA]</scope>
    <source>
        <strain evidence="2">Sn10-6</strain>
    </source>
</reference>
<protein>
    <submittedName>
        <fullName evidence="1">Uncharacterized protein</fullName>
    </submittedName>
</protein>
<comment type="caution">
    <text evidence="1">The sequence shown here is derived from an EMBL/GenBank/DDBJ whole genome shotgun (WGS) entry which is preliminary data.</text>
</comment>